<evidence type="ECO:0000313" key="2">
    <source>
        <dbReference type="Proteomes" id="UP000182567"/>
    </source>
</evidence>
<gene>
    <name evidence="1" type="ORF">BLL42_26925</name>
</gene>
<protein>
    <submittedName>
        <fullName evidence="1">Uncharacterized protein</fullName>
    </submittedName>
</protein>
<organism evidence="1 2">
    <name type="scientific">Pseudomonas frederiksbergensis</name>
    <dbReference type="NCBI Taxonomy" id="104087"/>
    <lineage>
        <taxon>Bacteria</taxon>
        <taxon>Pseudomonadati</taxon>
        <taxon>Pseudomonadota</taxon>
        <taxon>Gammaproteobacteria</taxon>
        <taxon>Pseudomonadales</taxon>
        <taxon>Pseudomonadaceae</taxon>
        <taxon>Pseudomonas</taxon>
    </lineage>
</organism>
<name>A0A1J0ET89_9PSED</name>
<evidence type="ECO:0000313" key="1">
    <source>
        <dbReference type="EMBL" id="APC19378.1"/>
    </source>
</evidence>
<sequence length="175" mass="19448">MSLSDSVGNELNAIVCTNSPESVLEGTSFAYAGRVTAEGDGLVFECFNLARRYVGKVEPQYRNTTNASHYFSRLTLEEWEAAKWLAIHHMHFELGPVLPGLLSVPPAQVDVVLSRVLQDLHYPENPEAGRKARSRVARILKAISQEKAQFKQLFAKGKGFDRWAQGFGCFQSATC</sequence>
<proteinExistence type="predicted"/>
<reference evidence="2" key="1">
    <citation type="submission" date="2016-10" db="EMBL/GenBank/DDBJ databases">
        <title>Pseudomonas frederiksbergensis ERGS4:02 complete genome.</title>
        <authorList>
            <person name="Kumar R."/>
            <person name="Acharya V."/>
            <person name="Singh D."/>
        </authorList>
    </citation>
    <scope>NUCLEOTIDE SEQUENCE [LARGE SCALE GENOMIC DNA]</scope>
    <source>
        <strain evidence="2">ERGS4:02</strain>
        <plasmid evidence="2">Plasmid unnamed1</plasmid>
    </source>
</reference>
<dbReference type="Proteomes" id="UP000182567">
    <property type="component" value="Plasmid unnamed1"/>
</dbReference>
<geneLocation type="plasmid" evidence="1">
    <name>unnamed1</name>
</geneLocation>
<keyword evidence="1" id="KW-0614">Plasmid</keyword>
<dbReference type="AlphaFoldDB" id="A0A1J0ET89"/>
<accession>A0A1J0ET89</accession>
<dbReference type="EMBL" id="CP017887">
    <property type="protein sequence ID" value="APC19378.1"/>
    <property type="molecule type" value="Genomic_DNA"/>
</dbReference>